<reference evidence="2" key="2">
    <citation type="submission" date="2020-09" db="EMBL/GenBank/DDBJ databases">
        <authorList>
            <person name="Sun Q."/>
            <person name="Zhou Y."/>
        </authorList>
    </citation>
    <scope>NUCLEOTIDE SEQUENCE</scope>
    <source>
        <strain evidence="2">CGMCC 1.15082</strain>
    </source>
</reference>
<evidence type="ECO:0000256" key="1">
    <source>
        <dbReference type="SAM" id="SignalP"/>
    </source>
</evidence>
<proteinExistence type="predicted"/>
<dbReference type="Proteomes" id="UP000646478">
    <property type="component" value="Unassembled WGS sequence"/>
</dbReference>
<keyword evidence="3" id="KW-1185">Reference proteome</keyword>
<organism evidence="2 3">
    <name type="scientific">Brucella endophytica</name>
    <dbReference type="NCBI Taxonomy" id="1963359"/>
    <lineage>
        <taxon>Bacteria</taxon>
        <taxon>Pseudomonadati</taxon>
        <taxon>Pseudomonadota</taxon>
        <taxon>Alphaproteobacteria</taxon>
        <taxon>Hyphomicrobiales</taxon>
        <taxon>Brucellaceae</taxon>
        <taxon>Brucella/Ochrobactrum group</taxon>
        <taxon>Brucella</taxon>
    </lineage>
</organism>
<gene>
    <name evidence="2" type="ORF">GCM10011491_10250</name>
</gene>
<sequence>MKLISALSVCLYFLPASYAFAEEPASRPLLLTDDYNNICEGQFTGFSAGFVTAVAAAPWGNGQFYINFKANKDQNTYVYMGQSGLDTAFGKAAYAAALQANAIGTPALVYCTGTTDRSGNPYIADILFGATTSEPNIND</sequence>
<evidence type="ECO:0000313" key="2">
    <source>
        <dbReference type="EMBL" id="GGA84657.1"/>
    </source>
</evidence>
<dbReference type="RefSeq" id="WP_188822145.1">
    <property type="nucleotide sequence ID" value="NZ_BMHH01000003.1"/>
</dbReference>
<comment type="caution">
    <text evidence="2">The sequence shown here is derived from an EMBL/GenBank/DDBJ whole genome shotgun (WGS) entry which is preliminary data.</text>
</comment>
<accession>A0A916WC89</accession>
<dbReference type="EMBL" id="BMHH01000003">
    <property type="protein sequence ID" value="GGA84657.1"/>
    <property type="molecule type" value="Genomic_DNA"/>
</dbReference>
<reference evidence="2" key="1">
    <citation type="journal article" date="2014" name="Int. J. Syst. Evol. Microbiol.">
        <title>Complete genome sequence of Corynebacterium casei LMG S-19264T (=DSM 44701T), isolated from a smear-ripened cheese.</title>
        <authorList>
            <consortium name="US DOE Joint Genome Institute (JGI-PGF)"/>
            <person name="Walter F."/>
            <person name="Albersmeier A."/>
            <person name="Kalinowski J."/>
            <person name="Ruckert C."/>
        </authorList>
    </citation>
    <scope>NUCLEOTIDE SEQUENCE</scope>
    <source>
        <strain evidence="2">CGMCC 1.15082</strain>
    </source>
</reference>
<feature type="signal peptide" evidence="1">
    <location>
        <begin position="1"/>
        <end position="21"/>
    </location>
</feature>
<evidence type="ECO:0000313" key="3">
    <source>
        <dbReference type="Proteomes" id="UP000646478"/>
    </source>
</evidence>
<keyword evidence="1" id="KW-0732">Signal</keyword>
<protein>
    <submittedName>
        <fullName evidence="2">Uncharacterized protein</fullName>
    </submittedName>
</protein>
<feature type="chain" id="PRO_5037412068" evidence="1">
    <location>
        <begin position="22"/>
        <end position="139"/>
    </location>
</feature>
<name>A0A916WC89_9HYPH</name>
<dbReference type="AlphaFoldDB" id="A0A916WC89"/>